<dbReference type="InterPro" id="IPR003719">
    <property type="entry name" value="Phenazine_PhzF-like"/>
</dbReference>
<organism evidence="3 4">
    <name type="scientific">Kibdelosporangium lantanae</name>
    <dbReference type="NCBI Taxonomy" id="1497396"/>
    <lineage>
        <taxon>Bacteria</taxon>
        <taxon>Bacillati</taxon>
        <taxon>Actinomycetota</taxon>
        <taxon>Actinomycetes</taxon>
        <taxon>Pseudonocardiales</taxon>
        <taxon>Pseudonocardiaceae</taxon>
        <taxon>Kibdelosporangium</taxon>
    </lineage>
</organism>
<evidence type="ECO:0000313" key="4">
    <source>
        <dbReference type="Proteomes" id="UP001597045"/>
    </source>
</evidence>
<dbReference type="EMBL" id="JBHTIS010000813">
    <property type="protein sequence ID" value="MFD1046845.1"/>
    <property type="molecule type" value="Genomic_DNA"/>
</dbReference>
<keyword evidence="2" id="KW-0413">Isomerase</keyword>
<dbReference type="Proteomes" id="UP001597045">
    <property type="component" value="Unassembled WGS sequence"/>
</dbReference>
<evidence type="ECO:0000256" key="2">
    <source>
        <dbReference type="ARBA" id="ARBA00023235"/>
    </source>
</evidence>
<dbReference type="PANTHER" id="PTHR13774">
    <property type="entry name" value="PHENAZINE BIOSYNTHESIS PROTEIN"/>
    <property type="match status" value="1"/>
</dbReference>
<dbReference type="PANTHER" id="PTHR13774:SF17">
    <property type="entry name" value="PHENAZINE BIOSYNTHESIS-LIKE DOMAIN-CONTAINING PROTEIN"/>
    <property type="match status" value="1"/>
</dbReference>
<gene>
    <name evidence="3" type="ORF">ACFQ1S_15455</name>
</gene>
<evidence type="ECO:0000313" key="3">
    <source>
        <dbReference type="EMBL" id="MFD1046845.1"/>
    </source>
</evidence>
<sequence>MRIRVIDAFTDTPFRGNPAAVCLLTGDTWPDEDWMQRVALEMNLSETVYALPGVDGVDYGIRWFTPALEVNMCGHATLATAYALHLDRGTPGTVKFSSRSGILAVESFADGSMTMDFPASPTTPVPP</sequence>
<name>A0ABW3M7Z3_9PSEU</name>
<proteinExistence type="inferred from homology"/>
<protein>
    <submittedName>
        <fullName evidence="3">PhzF family phenazine biosynthesis protein</fullName>
    </submittedName>
</protein>
<keyword evidence="4" id="KW-1185">Reference proteome</keyword>
<comment type="similarity">
    <text evidence="1">Belongs to the PhzF family.</text>
</comment>
<evidence type="ECO:0000256" key="1">
    <source>
        <dbReference type="ARBA" id="ARBA00008270"/>
    </source>
</evidence>
<dbReference type="Pfam" id="PF02567">
    <property type="entry name" value="PhzC-PhzF"/>
    <property type="match status" value="1"/>
</dbReference>
<dbReference type="NCBIfam" id="TIGR00654">
    <property type="entry name" value="PhzF_family"/>
    <property type="match status" value="1"/>
</dbReference>
<comment type="caution">
    <text evidence="3">The sequence shown here is derived from an EMBL/GenBank/DDBJ whole genome shotgun (WGS) entry which is preliminary data.</text>
</comment>
<feature type="non-terminal residue" evidence="3">
    <location>
        <position position="127"/>
    </location>
</feature>
<accession>A0ABW3M7Z3</accession>
<dbReference type="SUPFAM" id="SSF54506">
    <property type="entry name" value="Diaminopimelate epimerase-like"/>
    <property type="match status" value="1"/>
</dbReference>
<dbReference type="Gene3D" id="3.10.310.10">
    <property type="entry name" value="Diaminopimelate Epimerase, Chain A, domain 1"/>
    <property type="match status" value="1"/>
</dbReference>
<reference evidence="4" key="1">
    <citation type="journal article" date="2019" name="Int. J. Syst. Evol. Microbiol.">
        <title>The Global Catalogue of Microorganisms (GCM) 10K type strain sequencing project: providing services to taxonomists for standard genome sequencing and annotation.</title>
        <authorList>
            <consortium name="The Broad Institute Genomics Platform"/>
            <consortium name="The Broad Institute Genome Sequencing Center for Infectious Disease"/>
            <person name="Wu L."/>
            <person name="Ma J."/>
        </authorList>
    </citation>
    <scope>NUCLEOTIDE SEQUENCE [LARGE SCALE GENOMIC DNA]</scope>
    <source>
        <strain evidence="4">JCM 31486</strain>
    </source>
</reference>